<organism evidence="1">
    <name type="scientific">marine sediment metagenome</name>
    <dbReference type="NCBI Taxonomy" id="412755"/>
    <lineage>
        <taxon>unclassified sequences</taxon>
        <taxon>metagenomes</taxon>
        <taxon>ecological metagenomes</taxon>
    </lineage>
</organism>
<reference evidence="1" key="1">
    <citation type="journal article" date="2015" name="Nature">
        <title>Complex archaea that bridge the gap between prokaryotes and eukaryotes.</title>
        <authorList>
            <person name="Spang A."/>
            <person name="Saw J.H."/>
            <person name="Jorgensen S.L."/>
            <person name="Zaremba-Niedzwiedzka K."/>
            <person name="Martijn J."/>
            <person name="Lind A.E."/>
            <person name="van Eijk R."/>
            <person name="Schleper C."/>
            <person name="Guy L."/>
            <person name="Ettema T.J."/>
        </authorList>
    </citation>
    <scope>NUCLEOTIDE SEQUENCE</scope>
</reference>
<feature type="non-terminal residue" evidence="1">
    <location>
        <position position="1"/>
    </location>
</feature>
<gene>
    <name evidence="1" type="ORF">LCGC14_1085790</name>
</gene>
<comment type="caution">
    <text evidence="1">The sequence shown here is derived from an EMBL/GenBank/DDBJ whole genome shotgun (WGS) entry which is preliminary data.</text>
</comment>
<dbReference type="EMBL" id="LAZR01004783">
    <property type="protein sequence ID" value="KKN05601.1"/>
    <property type="molecule type" value="Genomic_DNA"/>
</dbReference>
<evidence type="ECO:0000313" key="1">
    <source>
        <dbReference type="EMBL" id="KKN05601.1"/>
    </source>
</evidence>
<proteinExistence type="predicted"/>
<name>A0A0F9PX22_9ZZZZ</name>
<dbReference type="AlphaFoldDB" id="A0A0F9PX22"/>
<accession>A0A0F9PX22</accession>
<sequence length="63" mass="7012">AYKKSVKLAGCAYERFCDIANFLVENVSGVRLSSWAKIALTIRIGISGVKCENRLDYTNRSIV</sequence>
<protein>
    <submittedName>
        <fullName evidence="1">Uncharacterized protein</fullName>
    </submittedName>
</protein>